<proteinExistence type="predicted"/>
<comment type="caution">
    <text evidence="1">The sequence shown here is derived from an EMBL/GenBank/DDBJ whole genome shotgun (WGS) entry which is preliminary data.</text>
</comment>
<dbReference type="Proteomes" id="UP001328107">
    <property type="component" value="Unassembled WGS sequence"/>
</dbReference>
<name>A0AAN5IC83_9BILA</name>
<keyword evidence="2" id="KW-1185">Reference proteome</keyword>
<accession>A0AAN5IC83</accession>
<evidence type="ECO:0000313" key="1">
    <source>
        <dbReference type="EMBL" id="GMR59309.1"/>
    </source>
</evidence>
<gene>
    <name evidence="1" type="ORF">PMAYCL1PPCAC_29504</name>
</gene>
<evidence type="ECO:0000313" key="2">
    <source>
        <dbReference type="Proteomes" id="UP001328107"/>
    </source>
</evidence>
<sequence>LHSRVVAPFRLASSMSRSTTRTDRTVHNALPRAKQNLSPKYFIPFEAIDPSIKLQEVSLTVSKRDENPSESAFNVRYKVTWVGTSSHFEHEFSRVKHQLHNFLKEGKKPMEKSYTDSTDDSSQSHTYGELLIVLKLHYKNGATIATERFKKNFATSSQVKDVVRWIETLEPTFISCTEPVVVYELRGGVMPERKLIRLEGSERLMDIAGKSTFLPIVVDRSNMIVQ</sequence>
<dbReference type="EMBL" id="BTRK01000006">
    <property type="protein sequence ID" value="GMR59309.1"/>
    <property type="molecule type" value="Genomic_DNA"/>
</dbReference>
<protein>
    <submittedName>
        <fullName evidence="1">Uncharacterized protein</fullName>
    </submittedName>
</protein>
<feature type="non-terminal residue" evidence="1">
    <location>
        <position position="1"/>
    </location>
</feature>
<reference evidence="2" key="1">
    <citation type="submission" date="2022-10" db="EMBL/GenBank/DDBJ databases">
        <title>Genome assembly of Pristionchus species.</title>
        <authorList>
            <person name="Yoshida K."/>
            <person name="Sommer R.J."/>
        </authorList>
    </citation>
    <scope>NUCLEOTIDE SEQUENCE [LARGE SCALE GENOMIC DNA]</scope>
    <source>
        <strain evidence="2">RS5460</strain>
    </source>
</reference>
<organism evidence="1 2">
    <name type="scientific">Pristionchus mayeri</name>
    <dbReference type="NCBI Taxonomy" id="1317129"/>
    <lineage>
        <taxon>Eukaryota</taxon>
        <taxon>Metazoa</taxon>
        <taxon>Ecdysozoa</taxon>
        <taxon>Nematoda</taxon>
        <taxon>Chromadorea</taxon>
        <taxon>Rhabditida</taxon>
        <taxon>Rhabditina</taxon>
        <taxon>Diplogasteromorpha</taxon>
        <taxon>Diplogasteroidea</taxon>
        <taxon>Neodiplogasteridae</taxon>
        <taxon>Pristionchus</taxon>
    </lineage>
</organism>
<dbReference type="AlphaFoldDB" id="A0AAN5IC83"/>